<evidence type="ECO:0000256" key="1">
    <source>
        <dbReference type="ARBA" id="ARBA00004141"/>
    </source>
</evidence>
<gene>
    <name evidence="8" type="ORF">HMPREF9625_01090</name>
</gene>
<dbReference type="PANTHER" id="PTHR22911">
    <property type="entry name" value="ACYL-MALONYL CONDENSING ENZYME-RELATED"/>
    <property type="match status" value="1"/>
</dbReference>
<accession>G9WP07</accession>
<feature type="transmembrane region" description="Helical" evidence="6">
    <location>
        <begin position="130"/>
        <end position="146"/>
    </location>
</feature>
<feature type="transmembrane region" description="Helical" evidence="6">
    <location>
        <begin position="152"/>
        <end position="174"/>
    </location>
</feature>
<reference evidence="8" key="2">
    <citation type="submission" date="2013-03" db="EMBL/GenBank/DDBJ databases">
        <title>The Genome Sequence of Oribacterium sp. ACB1.</title>
        <authorList>
            <consortium name="The Broad Institute Genomics Platform"/>
            <consortium name="The Broad Institute Genome Sequencing Center for Infectious Disease"/>
            <person name="Earl A."/>
            <person name="Ward D."/>
            <person name="Feldgarden M."/>
            <person name="Gevers D."/>
            <person name="Sizova M."/>
            <person name="Hazen A."/>
            <person name="Epstein S."/>
            <person name="Walker B."/>
            <person name="Young S."/>
            <person name="Zeng Q."/>
            <person name="Gargeya S."/>
            <person name="Fitzgerald M."/>
            <person name="Haas B."/>
            <person name="Abouelleil A."/>
            <person name="Allen A.W."/>
            <person name="Alvarado L."/>
            <person name="Arachchi H.M."/>
            <person name="Berlin A.M."/>
            <person name="Chapman S.B."/>
            <person name="Gainer-Dewar J."/>
            <person name="Goldberg J."/>
            <person name="Griggs A."/>
            <person name="Gujja S."/>
            <person name="Hansen M."/>
            <person name="Howarth C."/>
            <person name="Imamovic A."/>
            <person name="Ireland A."/>
            <person name="Larimer J."/>
            <person name="McCowan C."/>
            <person name="Murphy C."/>
            <person name="Pearson M."/>
            <person name="Poon T.W."/>
            <person name="Priest M."/>
            <person name="Roberts A."/>
            <person name="Saif S."/>
            <person name="Shea T."/>
            <person name="Sisk P."/>
            <person name="Sykes S."/>
            <person name="Wortman J."/>
            <person name="Nusbaum C."/>
            <person name="Birren B."/>
        </authorList>
    </citation>
    <scope>NUCLEOTIDE SEQUENCE [LARGE SCALE GENOMIC DNA]</scope>
    <source>
        <strain evidence="8">ACB1</strain>
    </source>
</reference>
<sequence>MREEENQEKSRNRIKGILSIILSAAGFAGMGFFVKMAGNVPVMEKAMFRNAVAAIIALLMMKQGRVSFYVEKENRSSLFLRCFFGTSGLLCNFWALSYLKLGDASILQKMAPFFSIIMSIFILGERPNKIAILSVILALCGAAFVVKPGQGLLGIPALIGLLGGFCAGTAYTFVRRLGLRGVKGPQIVFYFSLFSLIAVLPFCILQGRAMSGRELLFLLGAGICAAMGQIFVTKAYAYAPAKEISVYDYSQVLFSALLGFFILQEVPDLFSFIGYALIFGVALWKWKKG</sequence>
<dbReference type="PATRIC" id="fig|796943.3.peg.1523"/>
<feature type="domain" description="EamA" evidence="7">
    <location>
        <begin position="15"/>
        <end position="146"/>
    </location>
</feature>
<evidence type="ECO:0000313" key="9">
    <source>
        <dbReference type="Proteomes" id="UP000018461"/>
    </source>
</evidence>
<feature type="transmembrane region" description="Helical" evidence="6">
    <location>
        <begin position="16"/>
        <end position="34"/>
    </location>
</feature>
<organism evidence="8 9">
    <name type="scientific">Oribacterium parvum ACB1</name>
    <dbReference type="NCBI Taxonomy" id="796943"/>
    <lineage>
        <taxon>Bacteria</taxon>
        <taxon>Bacillati</taxon>
        <taxon>Bacillota</taxon>
        <taxon>Clostridia</taxon>
        <taxon>Lachnospirales</taxon>
        <taxon>Lachnospiraceae</taxon>
        <taxon>Oribacterium</taxon>
    </lineage>
</organism>
<keyword evidence="4 6" id="KW-1133">Transmembrane helix</keyword>
<evidence type="ECO:0000256" key="4">
    <source>
        <dbReference type="ARBA" id="ARBA00022989"/>
    </source>
</evidence>
<keyword evidence="9" id="KW-1185">Reference proteome</keyword>
<dbReference type="Proteomes" id="UP000018461">
    <property type="component" value="Unassembled WGS sequence"/>
</dbReference>
<evidence type="ECO:0000256" key="2">
    <source>
        <dbReference type="ARBA" id="ARBA00007362"/>
    </source>
</evidence>
<evidence type="ECO:0000259" key="7">
    <source>
        <dbReference type="Pfam" id="PF00892"/>
    </source>
</evidence>
<feature type="transmembrane region" description="Helical" evidence="6">
    <location>
        <begin position="244"/>
        <end position="263"/>
    </location>
</feature>
<feature type="transmembrane region" description="Helical" evidence="6">
    <location>
        <begin position="105"/>
        <end position="123"/>
    </location>
</feature>
<dbReference type="GO" id="GO:0016020">
    <property type="term" value="C:membrane"/>
    <property type="evidence" value="ECO:0007669"/>
    <property type="project" value="UniProtKB-SubCell"/>
</dbReference>
<feature type="transmembrane region" description="Helical" evidence="6">
    <location>
        <begin position="46"/>
        <end position="66"/>
    </location>
</feature>
<dbReference type="SUPFAM" id="SSF103481">
    <property type="entry name" value="Multidrug resistance efflux transporter EmrE"/>
    <property type="match status" value="2"/>
</dbReference>
<reference evidence="8" key="1">
    <citation type="submission" date="2011-08" db="EMBL/GenBank/DDBJ databases">
        <authorList>
            <consortium name="The Broad Institute Genome Sequencing Platform"/>
            <person name="Earl A."/>
            <person name="Ward D."/>
            <person name="Feldgarden M."/>
            <person name="Gevers D."/>
            <person name="Sizova M."/>
            <person name="Hazen A."/>
            <person name="Epstein S."/>
            <person name="Young S.K."/>
            <person name="Zeng Q."/>
            <person name="Gargeya S."/>
            <person name="Fitzgerald M."/>
            <person name="Haas B."/>
            <person name="Abouelleil A."/>
            <person name="Alvarado L."/>
            <person name="Arachchi H.M."/>
            <person name="Berlin A."/>
            <person name="Brown A."/>
            <person name="Chapman S.B."/>
            <person name="Chen Z."/>
            <person name="Dunbar C."/>
            <person name="Freedman E."/>
            <person name="Gearin G."/>
            <person name="Gellesch M."/>
            <person name="Goldberg J."/>
            <person name="Griggs A."/>
            <person name="Gujja S."/>
            <person name="Heiman D."/>
            <person name="Howarth C."/>
            <person name="Larson L."/>
            <person name="Lui A."/>
            <person name="MacDonald P.J.P."/>
            <person name="Montmayeur A."/>
            <person name="Murphy C."/>
            <person name="Neiman D."/>
            <person name="Pearson M."/>
            <person name="Priest M."/>
            <person name="Roberts A."/>
            <person name="Saif S."/>
            <person name="Shea T."/>
            <person name="Shenoy N."/>
            <person name="Sisk P."/>
            <person name="Stolte C."/>
            <person name="Sykes S."/>
            <person name="Wortman J."/>
            <person name="Nusbaum C."/>
            <person name="Birren B."/>
        </authorList>
    </citation>
    <scope>NUCLEOTIDE SEQUENCE [LARGE SCALE GENOMIC DNA]</scope>
    <source>
        <strain evidence="8">ACB1</strain>
    </source>
</reference>
<evidence type="ECO:0000256" key="6">
    <source>
        <dbReference type="SAM" id="Phobius"/>
    </source>
</evidence>
<protein>
    <recommendedName>
        <fullName evidence="7">EamA domain-containing protein</fullName>
    </recommendedName>
</protein>
<dbReference type="AlphaFoldDB" id="G9WP07"/>
<evidence type="ECO:0000313" key="8">
    <source>
        <dbReference type="EMBL" id="EHL10090.1"/>
    </source>
</evidence>
<comment type="subcellular location">
    <subcellularLocation>
        <location evidence="1">Membrane</location>
        <topology evidence="1">Multi-pass membrane protein</topology>
    </subcellularLocation>
</comment>
<dbReference type="Pfam" id="PF00892">
    <property type="entry name" value="EamA"/>
    <property type="match status" value="2"/>
</dbReference>
<feature type="domain" description="EamA" evidence="7">
    <location>
        <begin position="157"/>
        <end position="280"/>
    </location>
</feature>
<comment type="similarity">
    <text evidence="2">Belongs to the EamA transporter family.</text>
</comment>
<dbReference type="InterPro" id="IPR037185">
    <property type="entry name" value="EmrE-like"/>
</dbReference>
<keyword evidence="5 6" id="KW-0472">Membrane</keyword>
<dbReference type="InterPro" id="IPR000620">
    <property type="entry name" value="EamA_dom"/>
</dbReference>
<dbReference type="HOGENOM" id="CLU_032828_0_1_9"/>
<dbReference type="PANTHER" id="PTHR22911:SF6">
    <property type="entry name" value="SOLUTE CARRIER FAMILY 35 MEMBER G1"/>
    <property type="match status" value="1"/>
</dbReference>
<proteinExistence type="inferred from homology"/>
<dbReference type="EMBL" id="AFZC02000003">
    <property type="protein sequence ID" value="EHL10090.1"/>
    <property type="molecule type" value="Genomic_DNA"/>
</dbReference>
<feature type="transmembrane region" description="Helical" evidence="6">
    <location>
        <begin position="186"/>
        <end position="209"/>
    </location>
</feature>
<keyword evidence="3 6" id="KW-0812">Transmembrane</keyword>
<feature type="transmembrane region" description="Helical" evidence="6">
    <location>
        <begin position="215"/>
        <end position="232"/>
    </location>
</feature>
<evidence type="ECO:0000256" key="5">
    <source>
        <dbReference type="ARBA" id="ARBA00023136"/>
    </source>
</evidence>
<comment type="caution">
    <text evidence="8">The sequence shown here is derived from an EMBL/GenBank/DDBJ whole genome shotgun (WGS) entry which is preliminary data.</text>
</comment>
<feature type="transmembrane region" description="Helical" evidence="6">
    <location>
        <begin position="269"/>
        <end position="286"/>
    </location>
</feature>
<dbReference type="STRING" id="796943.HMPREF9625_01090"/>
<dbReference type="RefSeq" id="WP_009534946.1">
    <property type="nucleotide sequence ID" value="NZ_KE148312.1"/>
</dbReference>
<feature type="transmembrane region" description="Helical" evidence="6">
    <location>
        <begin position="78"/>
        <end position="99"/>
    </location>
</feature>
<name>G9WP07_9FIRM</name>
<evidence type="ECO:0000256" key="3">
    <source>
        <dbReference type="ARBA" id="ARBA00022692"/>
    </source>
</evidence>